<dbReference type="InterPro" id="IPR050791">
    <property type="entry name" value="Aldo-Keto_reductase"/>
</dbReference>
<reference evidence="4" key="1">
    <citation type="journal article" date="2019" name="Int. J. Syst. Evol. Microbiol.">
        <title>The Global Catalogue of Microorganisms (GCM) 10K type strain sequencing project: providing services to taxonomists for standard genome sequencing and annotation.</title>
        <authorList>
            <consortium name="The Broad Institute Genomics Platform"/>
            <consortium name="The Broad Institute Genome Sequencing Center for Infectious Disease"/>
            <person name="Wu L."/>
            <person name="Ma J."/>
        </authorList>
    </citation>
    <scope>NUCLEOTIDE SEQUENCE [LARGE SCALE GENOMIC DNA]</scope>
    <source>
        <strain evidence="4">PCU 347</strain>
    </source>
</reference>
<sequence>MAEDQPLGDRVNHASGTIEIAGKTVHRLGFGAMRLVGPGVWGEPASRDASVRLLRRAVELGVDFIDTASVYGPHISEEIIREALHPFPEHVLITTKGGQTQSGPGSYAVLGRPEYLRQECVLSMRRLGVDHIDLYQLHQVDPLVPFEDQIGELKRLKEEGKIGAIGLNEVTVEQITAAREIVEIASVQNQYSITERKHEDVLDLCTREGLPFIAWFPLDIGALAQPDSPLGGLAKRIGATPAQIALAWLLARAENMVPIPGTASLSHLEENIAAAAVRLDPAQIAELNALAGGRHTEEALRQR</sequence>
<dbReference type="EMBL" id="JBHSDP010000009">
    <property type="protein sequence ID" value="MFC4328006.1"/>
    <property type="molecule type" value="Genomic_DNA"/>
</dbReference>
<dbReference type="CDD" id="cd19088">
    <property type="entry name" value="AKR_AKR13B1"/>
    <property type="match status" value="1"/>
</dbReference>
<dbReference type="InterPro" id="IPR020471">
    <property type="entry name" value="AKR"/>
</dbReference>
<accession>A0ABV8TBJ8</accession>
<gene>
    <name evidence="3" type="ORF">ACFPC0_09205</name>
</gene>
<keyword evidence="1" id="KW-0560">Oxidoreductase</keyword>
<protein>
    <submittedName>
        <fullName evidence="3">Aldo/keto reductase</fullName>
    </submittedName>
</protein>
<evidence type="ECO:0000313" key="4">
    <source>
        <dbReference type="Proteomes" id="UP001595824"/>
    </source>
</evidence>
<dbReference type="Gene3D" id="3.20.20.100">
    <property type="entry name" value="NADP-dependent oxidoreductase domain"/>
    <property type="match status" value="1"/>
</dbReference>
<dbReference type="InterPro" id="IPR023210">
    <property type="entry name" value="NADP_OxRdtase_dom"/>
</dbReference>
<dbReference type="SUPFAM" id="SSF51430">
    <property type="entry name" value="NAD(P)-linked oxidoreductase"/>
    <property type="match status" value="1"/>
</dbReference>
<dbReference type="PANTHER" id="PTHR43625">
    <property type="entry name" value="AFLATOXIN B1 ALDEHYDE REDUCTASE"/>
    <property type="match status" value="1"/>
</dbReference>
<dbReference type="InterPro" id="IPR036812">
    <property type="entry name" value="NAD(P)_OxRdtase_dom_sf"/>
</dbReference>
<evidence type="ECO:0000313" key="3">
    <source>
        <dbReference type="EMBL" id="MFC4328006.1"/>
    </source>
</evidence>
<proteinExistence type="predicted"/>
<evidence type="ECO:0000256" key="1">
    <source>
        <dbReference type="ARBA" id="ARBA00023002"/>
    </source>
</evidence>
<feature type="domain" description="NADP-dependent oxidoreductase" evidence="2">
    <location>
        <begin position="27"/>
        <end position="290"/>
    </location>
</feature>
<dbReference type="PANTHER" id="PTHR43625:SF40">
    <property type="entry name" value="ALDO-KETO REDUCTASE YAKC [NADP(+)]"/>
    <property type="match status" value="1"/>
</dbReference>
<name>A0ABV8TBJ8_9ACTN</name>
<evidence type="ECO:0000259" key="2">
    <source>
        <dbReference type="Pfam" id="PF00248"/>
    </source>
</evidence>
<organism evidence="3 4">
    <name type="scientific">Streptomyces andamanensis</name>
    <dbReference type="NCBI Taxonomy" id="1565035"/>
    <lineage>
        <taxon>Bacteria</taxon>
        <taxon>Bacillati</taxon>
        <taxon>Actinomycetota</taxon>
        <taxon>Actinomycetes</taxon>
        <taxon>Kitasatosporales</taxon>
        <taxon>Streptomycetaceae</taxon>
        <taxon>Streptomyces</taxon>
    </lineage>
</organism>
<dbReference type="RefSeq" id="WP_381738019.1">
    <property type="nucleotide sequence ID" value="NZ_JBHSDP010000009.1"/>
</dbReference>
<dbReference type="PRINTS" id="PR00069">
    <property type="entry name" value="ALDKETRDTASE"/>
</dbReference>
<comment type="caution">
    <text evidence="3">The sequence shown here is derived from an EMBL/GenBank/DDBJ whole genome shotgun (WGS) entry which is preliminary data.</text>
</comment>
<dbReference type="Proteomes" id="UP001595824">
    <property type="component" value="Unassembled WGS sequence"/>
</dbReference>
<keyword evidence="4" id="KW-1185">Reference proteome</keyword>
<dbReference type="Pfam" id="PF00248">
    <property type="entry name" value="Aldo_ket_red"/>
    <property type="match status" value="1"/>
</dbReference>